<protein>
    <submittedName>
        <fullName evidence="2">Uncharacterized protein</fullName>
    </submittedName>
</protein>
<keyword evidence="1" id="KW-0732">Signal</keyword>
<comment type="caution">
    <text evidence="2">The sequence shown here is derived from an EMBL/GenBank/DDBJ whole genome shotgun (WGS) entry which is preliminary data.</text>
</comment>
<dbReference type="STRING" id="28128.HMPREF3226_01813"/>
<organism evidence="2 3">
    <name type="scientific">Prevotella corporis</name>
    <dbReference type="NCBI Taxonomy" id="28128"/>
    <lineage>
        <taxon>Bacteria</taxon>
        <taxon>Pseudomonadati</taxon>
        <taxon>Bacteroidota</taxon>
        <taxon>Bacteroidia</taxon>
        <taxon>Bacteroidales</taxon>
        <taxon>Prevotellaceae</taxon>
        <taxon>Prevotella</taxon>
    </lineage>
</organism>
<evidence type="ECO:0000256" key="1">
    <source>
        <dbReference type="SAM" id="SignalP"/>
    </source>
</evidence>
<evidence type="ECO:0000313" key="2">
    <source>
        <dbReference type="EMBL" id="KXA36868.1"/>
    </source>
</evidence>
<dbReference type="PATRIC" id="fig|28128.5.peg.1860"/>
<name>A0A133Q1W7_9BACT</name>
<accession>A0A133Q1W7</accession>
<sequence length="187" mass="20561">MKKSLLLAVSLLFSLTTIFAQRVTVPEPEFADQTYLLTSDTTYKLLPRETGVIKTKAGASLYLTGIGKVKTRLTLPGKSSNISIPTGQVRLIIKAANNDTDPSSFINIFPFEIKGKERRAQLAEAGTFSATKSNSLGQIDFKAKKYGESSYYIVIDNLQPGEYGINLGDPDKLNEKNNMKVTTFNVK</sequence>
<dbReference type="OrthoDB" id="1002918at2"/>
<dbReference type="AlphaFoldDB" id="A0A133Q1W7"/>
<dbReference type="EMBL" id="LRQG01000149">
    <property type="protein sequence ID" value="KXA36868.1"/>
    <property type="molecule type" value="Genomic_DNA"/>
</dbReference>
<dbReference type="RefSeq" id="WP_060940934.1">
    <property type="nucleotide sequence ID" value="NZ_KQ957279.1"/>
</dbReference>
<gene>
    <name evidence="2" type="ORF">HMPREF3226_01813</name>
</gene>
<feature type="signal peptide" evidence="1">
    <location>
        <begin position="1"/>
        <end position="20"/>
    </location>
</feature>
<reference evidence="3" key="1">
    <citation type="submission" date="2016-01" db="EMBL/GenBank/DDBJ databases">
        <authorList>
            <person name="Mitreva M."/>
            <person name="Pepin K.H."/>
            <person name="Mihindukulasuriya K.A."/>
            <person name="Fulton R."/>
            <person name="Fronick C."/>
            <person name="O'Laughlin M."/>
            <person name="Miner T."/>
            <person name="Herter B."/>
            <person name="Rosa B.A."/>
            <person name="Cordes M."/>
            <person name="Tomlinson C."/>
            <person name="Wollam A."/>
            <person name="Palsikar V.B."/>
            <person name="Mardis E.R."/>
            <person name="Wilson R.K."/>
        </authorList>
    </citation>
    <scope>NUCLEOTIDE SEQUENCE [LARGE SCALE GENOMIC DNA]</scope>
    <source>
        <strain evidence="3">MJR7716</strain>
    </source>
</reference>
<keyword evidence="3" id="KW-1185">Reference proteome</keyword>
<feature type="chain" id="PRO_5007458624" evidence="1">
    <location>
        <begin position="21"/>
        <end position="187"/>
    </location>
</feature>
<proteinExistence type="predicted"/>
<dbReference type="Proteomes" id="UP000070533">
    <property type="component" value="Unassembled WGS sequence"/>
</dbReference>
<evidence type="ECO:0000313" key="3">
    <source>
        <dbReference type="Proteomes" id="UP000070533"/>
    </source>
</evidence>